<comment type="caution">
    <text evidence="1">The sequence shown here is derived from an EMBL/GenBank/DDBJ whole genome shotgun (WGS) entry which is preliminary data.</text>
</comment>
<protein>
    <submittedName>
        <fullName evidence="1">Uncharacterized protein</fullName>
    </submittedName>
</protein>
<sequence>MSRWSEVISGCGCIYLGFSHYCGGGDSLVLVVVCGCDEIIGRSRI</sequence>
<gene>
    <name evidence="1" type="ORF">CASFOL_040160</name>
</gene>
<name>A0ABD3BFN7_9LAMI</name>
<proteinExistence type="predicted"/>
<dbReference type="Proteomes" id="UP001632038">
    <property type="component" value="Unassembled WGS sequence"/>
</dbReference>
<evidence type="ECO:0000313" key="1">
    <source>
        <dbReference type="EMBL" id="KAL3615866.1"/>
    </source>
</evidence>
<evidence type="ECO:0000313" key="2">
    <source>
        <dbReference type="Proteomes" id="UP001632038"/>
    </source>
</evidence>
<dbReference type="EMBL" id="JAVIJP010000099">
    <property type="protein sequence ID" value="KAL3615866.1"/>
    <property type="molecule type" value="Genomic_DNA"/>
</dbReference>
<reference evidence="2" key="1">
    <citation type="journal article" date="2024" name="IScience">
        <title>Strigolactones Initiate the Formation of Haustorium-like Structures in Castilleja.</title>
        <authorList>
            <person name="Buerger M."/>
            <person name="Peterson D."/>
            <person name="Chory J."/>
        </authorList>
    </citation>
    <scope>NUCLEOTIDE SEQUENCE [LARGE SCALE GENOMIC DNA]</scope>
</reference>
<keyword evidence="2" id="KW-1185">Reference proteome</keyword>
<accession>A0ABD3BFN7</accession>
<organism evidence="1 2">
    <name type="scientific">Castilleja foliolosa</name>
    <dbReference type="NCBI Taxonomy" id="1961234"/>
    <lineage>
        <taxon>Eukaryota</taxon>
        <taxon>Viridiplantae</taxon>
        <taxon>Streptophyta</taxon>
        <taxon>Embryophyta</taxon>
        <taxon>Tracheophyta</taxon>
        <taxon>Spermatophyta</taxon>
        <taxon>Magnoliopsida</taxon>
        <taxon>eudicotyledons</taxon>
        <taxon>Gunneridae</taxon>
        <taxon>Pentapetalae</taxon>
        <taxon>asterids</taxon>
        <taxon>lamiids</taxon>
        <taxon>Lamiales</taxon>
        <taxon>Orobanchaceae</taxon>
        <taxon>Pedicularideae</taxon>
        <taxon>Castillejinae</taxon>
        <taxon>Castilleja</taxon>
    </lineage>
</organism>
<dbReference type="AlphaFoldDB" id="A0ABD3BFN7"/>